<proteinExistence type="predicted"/>
<reference evidence="2" key="3">
    <citation type="submission" date="2025-08" db="UniProtKB">
        <authorList>
            <consortium name="Ensembl"/>
        </authorList>
    </citation>
    <scope>IDENTIFICATION</scope>
</reference>
<dbReference type="OMA" id="KYENTHR"/>
<dbReference type="GeneTree" id="ENSGT00660000097368"/>
<dbReference type="Proteomes" id="UP000008144">
    <property type="component" value="Chromosome 4"/>
</dbReference>
<reference evidence="2" key="4">
    <citation type="submission" date="2025-09" db="UniProtKB">
        <authorList>
            <consortium name="Ensembl"/>
        </authorList>
    </citation>
    <scope>IDENTIFICATION</scope>
</reference>
<dbReference type="GeneID" id="113474184"/>
<dbReference type="InParanoid" id="H2Y2A5"/>
<organism evidence="2 3">
    <name type="scientific">Ciona intestinalis</name>
    <name type="common">Transparent sea squirt</name>
    <name type="synonym">Ascidia intestinalis</name>
    <dbReference type="NCBI Taxonomy" id="7719"/>
    <lineage>
        <taxon>Eukaryota</taxon>
        <taxon>Metazoa</taxon>
        <taxon>Chordata</taxon>
        <taxon>Tunicata</taxon>
        <taxon>Ascidiacea</taxon>
        <taxon>Phlebobranchia</taxon>
        <taxon>Cionidae</taxon>
        <taxon>Ciona</taxon>
    </lineage>
</organism>
<dbReference type="AlphaFoldDB" id="H2Y2A5"/>
<reference evidence="2" key="2">
    <citation type="journal article" date="2008" name="Genome Biol.">
        <title>Improved genome assembly and evidence-based global gene model set for the chordate Ciona intestinalis: new insight into intron and operon populations.</title>
        <authorList>
            <person name="Satou Y."/>
            <person name="Mineta K."/>
            <person name="Ogasawara M."/>
            <person name="Sasakura Y."/>
            <person name="Shoguchi E."/>
            <person name="Ueno K."/>
            <person name="Yamada L."/>
            <person name="Matsumoto J."/>
            <person name="Wasserscheid J."/>
            <person name="Dewar K."/>
            <person name="Wiley G.B."/>
            <person name="Macmil S.L."/>
            <person name="Roe B.A."/>
            <person name="Zeller R.W."/>
            <person name="Hastings K.E."/>
            <person name="Lemaire P."/>
            <person name="Lindquist E."/>
            <person name="Endo T."/>
            <person name="Hotta K."/>
            <person name="Inaba K."/>
        </authorList>
    </citation>
    <scope>NUCLEOTIDE SEQUENCE [LARGE SCALE GENOMIC DNA]</scope>
    <source>
        <strain evidence="2">wild type</strain>
    </source>
</reference>
<reference evidence="3" key="1">
    <citation type="journal article" date="2002" name="Science">
        <title>The draft genome of Ciona intestinalis: insights into chordate and vertebrate origins.</title>
        <authorList>
            <person name="Dehal P."/>
            <person name="Satou Y."/>
            <person name="Campbell R.K."/>
            <person name="Chapman J."/>
            <person name="Degnan B."/>
            <person name="De Tomaso A."/>
            <person name="Davidson B."/>
            <person name="Di Gregorio A."/>
            <person name="Gelpke M."/>
            <person name="Goodstein D.M."/>
            <person name="Harafuji N."/>
            <person name="Hastings K.E."/>
            <person name="Ho I."/>
            <person name="Hotta K."/>
            <person name="Huang W."/>
            <person name="Kawashima T."/>
            <person name="Lemaire P."/>
            <person name="Martinez D."/>
            <person name="Meinertzhagen I.A."/>
            <person name="Necula S."/>
            <person name="Nonaka M."/>
            <person name="Putnam N."/>
            <person name="Rash S."/>
            <person name="Saiga H."/>
            <person name="Satake M."/>
            <person name="Terry A."/>
            <person name="Yamada L."/>
            <person name="Wang H.G."/>
            <person name="Awazu S."/>
            <person name="Azumi K."/>
            <person name="Boore J."/>
            <person name="Branno M."/>
            <person name="Chin-Bow S."/>
            <person name="DeSantis R."/>
            <person name="Doyle S."/>
            <person name="Francino P."/>
            <person name="Keys D.N."/>
            <person name="Haga S."/>
            <person name="Hayashi H."/>
            <person name="Hino K."/>
            <person name="Imai K.S."/>
            <person name="Inaba K."/>
            <person name="Kano S."/>
            <person name="Kobayashi K."/>
            <person name="Kobayashi M."/>
            <person name="Lee B.I."/>
            <person name="Makabe K.W."/>
            <person name="Manohar C."/>
            <person name="Matassi G."/>
            <person name="Medina M."/>
            <person name="Mochizuki Y."/>
            <person name="Mount S."/>
            <person name="Morishita T."/>
            <person name="Miura S."/>
            <person name="Nakayama A."/>
            <person name="Nishizaka S."/>
            <person name="Nomoto H."/>
            <person name="Ohta F."/>
            <person name="Oishi K."/>
            <person name="Rigoutsos I."/>
            <person name="Sano M."/>
            <person name="Sasaki A."/>
            <person name="Sasakura Y."/>
            <person name="Shoguchi E."/>
            <person name="Shin-i T."/>
            <person name="Spagnuolo A."/>
            <person name="Stainier D."/>
            <person name="Suzuki M.M."/>
            <person name="Tassy O."/>
            <person name="Takatori N."/>
            <person name="Tokuoka M."/>
            <person name="Yagi K."/>
            <person name="Yoshizaki F."/>
            <person name="Wada S."/>
            <person name="Zhang C."/>
            <person name="Hyatt P.D."/>
            <person name="Larimer F."/>
            <person name="Detter C."/>
            <person name="Doggett N."/>
            <person name="Glavina T."/>
            <person name="Hawkins T."/>
            <person name="Richardson P."/>
            <person name="Lucas S."/>
            <person name="Kohara Y."/>
            <person name="Levine M."/>
            <person name="Satoh N."/>
            <person name="Rokhsar D.S."/>
        </authorList>
    </citation>
    <scope>NUCLEOTIDE SEQUENCE [LARGE SCALE GENOMIC DNA]</scope>
</reference>
<keyword evidence="1" id="KW-0732">Signal</keyword>
<gene>
    <name evidence="2" type="primary">LOC113474184</name>
</gene>
<accession>H2Y2A5</accession>
<evidence type="ECO:0000313" key="3">
    <source>
        <dbReference type="Proteomes" id="UP000008144"/>
    </source>
</evidence>
<protein>
    <submittedName>
        <fullName evidence="2">Uncharacterized LOC113474184</fullName>
    </submittedName>
</protein>
<dbReference type="Ensembl" id="ENSCINT00000037291.1">
    <property type="protein sequence ID" value="ENSCINP00000036040.1"/>
    <property type="gene ID" value="ENSCING00000023584.1"/>
</dbReference>
<feature type="chain" id="PRO_5030172496" evidence="1">
    <location>
        <begin position="20"/>
        <end position="115"/>
    </location>
</feature>
<sequence length="115" mass="12940">MKLLLCIVVLIGLAQQVTTSVRTGTEEQAMCPKLHSESCCVKETKQNPCNTDYLNKQDYREQRCETLFRPALNIPTFWTLLNKSKSHTLALFMLTLLPGCLATTAALRYSIFGVI</sequence>
<dbReference type="HOGENOM" id="CLU_2108137_0_0_1"/>
<feature type="signal peptide" evidence="1">
    <location>
        <begin position="1"/>
        <end position="19"/>
    </location>
</feature>
<evidence type="ECO:0000313" key="2">
    <source>
        <dbReference type="Ensembl" id="ENSCINP00000036040.1"/>
    </source>
</evidence>
<name>H2Y2A5_CIOIN</name>
<evidence type="ECO:0000256" key="1">
    <source>
        <dbReference type="SAM" id="SignalP"/>
    </source>
</evidence>
<keyword evidence="3" id="KW-1185">Reference proteome</keyword>
<dbReference type="KEGG" id="cin:113474184"/>
<dbReference type="RefSeq" id="XP_026689915.1">
    <property type="nucleotide sequence ID" value="XM_026834114.1"/>
</dbReference>
<dbReference type="EMBL" id="EAAA01001990">
    <property type="status" value="NOT_ANNOTATED_CDS"/>
    <property type="molecule type" value="Genomic_DNA"/>
</dbReference>